<reference evidence="1 2" key="2">
    <citation type="submission" date="2018-11" db="EMBL/GenBank/DDBJ databases">
        <authorList>
            <consortium name="Pathogen Informatics"/>
        </authorList>
    </citation>
    <scope>NUCLEOTIDE SEQUENCE [LARGE SCALE GENOMIC DNA]</scope>
</reference>
<evidence type="ECO:0000313" key="2">
    <source>
        <dbReference type="Proteomes" id="UP000280834"/>
    </source>
</evidence>
<dbReference type="InterPro" id="IPR011050">
    <property type="entry name" value="Pectin_lyase_fold/virulence"/>
</dbReference>
<evidence type="ECO:0000313" key="1">
    <source>
        <dbReference type="EMBL" id="VDO06518.1"/>
    </source>
</evidence>
<reference evidence="3" key="1">
    <citation type="submission" date="2017-02" db="UniProtKB">
        <authorList>
            <consortium name="WormBaseParasite"/>
        </authorList>
    </citation>
    <scope>IDENTIFICATION</scope>
</reference>
<dbReference type="SUPFAM" id="SSF51126">
    <property type="entry name" value="Pectin lyase-like"/>
    <property type="match status" value="1"/>
</dbReference>
<dbReference type="AlphaFoldDB" id="A0A0R3Q2Z0"/>
<evidence type="ECO:0000313" key="3">
    <source>
        <dbReference type="WBParaSite" id="BTMF_0000033101-mRNA-1"/>
    </source>
</evidence>
<dbReference type="WBParaSite" id="BTMF_0000033101-mRNA-1">
    <property type="protein sequence ID" value="BTMF_0000033101-mRNA-1"/>
    <property type="gene ID" value="BTMF_0000033101"/>
</dbReference>
<dbReference type="InterPro" id="IPR012334">
    <property type="entry name" value="Pectin_lyas_fold"/>
</dbReference>
<name>A0A0R3Q2Z0_9BILA</name>
<sequence>MTVSSTNRKAGPYYGNGVTAAFPFSFKVFAASDLLVVKTNLTTGVDTVLAATDYSVSLTADTTGGYSGGTVTLTAGALASTYTLTITSSILYTQNTDLTNNGGFYPKVINSALDRLTILCQQLLEQVSRSLKLSISTPANVKPTLPAPVKNNMIAWNENADGLQNLNPQALATIVAFGTANSDKFSGDGSTTQFALSNNPGALNNLDVSIGGVTQRPGIDYTWSAGTVITFTTAPATGTNNILVRYMQGLPQGYTTGDLVQVNDGAGGSLFTTVAGFISRLMSSSGAALVRWKYSSSDAVARTVEDGLRERVSVTGFGALGDGTNQYNAIQKAFLWCVANKKDLYLPSGAYSCGANNFPFKNPDYPATSLYDCNGITIYGDGETTILTTESPAGADVLNLYNVKNLHIRNLAVTATLKGTSGSGSNGISVVGGFDNVTVDGVWINNLPYVDKGTYLDGGKALTIQTGTPTTECGTLKARNVFANGCVHGFGIEIDLPNWATKRHSVDVEITARDCHIGAVVSAGESSAPLSAGMTSGIDIRLTAINCQRVAAIGRAHGIGLQAQIVTTKTAAQRRLNPSGGTWNPSDTVVDGLFAAYAKNSRFSIVGDLGECSYKVQIGGATAGSSGQGAYSENNIYYFDVAGSSTIADVNVIDSSGATVKTSEIYVSASTATTLPASLYTPANANMVAIGPAYRFDSPKISGSLSFTEVDGKSSYIQMGKDGYGVFVQQLASSSVDNLNFKVKTHSGTPAFSIRNDGGIATLGRITASSVATVKGVLPVYTQDNALYGYVPVYTTYTP</sequence>
<dbReference type="Proteomes" id="UP000280834">
    <property type="component" value="Unassembled WGS sequence"/>
</dbReference>
<organism evidence="3">
    <name type="scientific">Brugia timori</name>
    <dbReference type="NCBI Taxonomy" id="42155"/>
    <lineage>
        <taxon>Eukaryota</taxon>
        <taxon>Metazoa</taxon>
        <taxon>Ecdysozoa</taxon>
        <taxon>Nematoda</taxon>
        <taxon>Chromadorea</taxon>
        <taxon>Rhabditida</taxon>
        <taxon>Spirurina</taxon>
        <taxon>Spiruromorpha</taxon>
        <taxon>Filarioidea</taxon>
        <taxon>Onchocercidae</taxon>
        <taxon>Brugia</taxon>
    </lineage>
</organism>
<gene>
    <name evidence="1" type="ORF">BTMF_LOCUS22</name>
</gene>
<protein>
    <submittedName>
        <fullName evidence="3">Pectate_lyase_3 domain-containing protein</fullName>
    </submittedName>
</protein>
<dbReference type="Gene3D" id="2.160.20.10">
    <property type="entry name" value="Single-stranded right-handed beta-helix, Pectin lyase-like"/>
    <property type="match status" value="1"/>
</dbReference>
<proteinExistence type="predicted"/>
<dbReference type="EMBL" id="UZAG01000001">
    <property type="protein sequence ID" value="VDO06518.1"/>
    <property type="molecule type" value="Genomic_DNA"/>
</dbReference>
<accession>A0A0R3Q2Z0</accession>
<keyword evidence="2" id="KW-1185">Reference proteome</keyword>